<dbReference type="RefSeq" id="WP_131307053.1">
    <property type="nucleotide sequence ID" value="NZ_SJJR01000019.1"/>
</dbReference>
<dbReference type="EMBL" id="SJJR01000019">
    <property type="protein sequence ID" value="TCB93380.1"/>
    <property type="molecule type" value="Genomic_DNA"/>
</dbReference>
<keyword evidence="3" id="KW-1185">Reference proteome</keyword>
<feature type="transmembrane region" description="Helical" evidence="1">
    <location>
        <begin position="145"/>
        <end position="164"/>
    </location>
</feature>
<reference evidence="2 3" key="1">
    <citation type="submission" date="2019-02" db="EMBL/GenBank/DDBJ databases">
        <title>Jishengella sp. nov., isolated from a root of Zingiber montanum.</title>
        <authorList>
            <person name="Kuncharoen N."/>
            <person name="Kudo T."/>
            <person name="Masahiro Y."/>
            <person name="Ohkuma M."/>
            <person name="Tanasupawat S."/>
        </authorList>
    </citation>
    <scope>NUCLEOTIDE SEQUENCE [LARGE SCALE GENOMIC DNA]</scope>
    <source>
        <strain evidence="2 3">PLAI 1-1</strain>
    </source>
</reference>
<feature type="transmembrane region" description="Helical" evidence="1">
    <location>
        <begin position="119"/>
        <end position="139"/>
    </location>
</feature>
<gene>
    <name evidence="2" type="ORF">E0H26_22835</name>
</gene>
<sequence>MSHPRPETPSARKLVWASEDVLAQVGDQIQPPVSLPRQTAQVATVAFLFISLPAFAVLAVTTIVAPSVTSGAGIGRVAFWAAQLGLLFAIGAAVATLWRRGGMPKAATSNRVAVLRIGRNLLCTAAGAWLVLALQGLAIGQILTLVVVLVVVLDVLPVTVARLLGRQRRRRADRASDPVA</sequence>
<dbReference type="Proteomes" id="UP000292274">
    <property type="component" value="Unassembled WGS sequence"/>
</dbReference>
<comment type="caution">
    <text evidence="2">The sequence shown here is derived from an EMBL/GenBank/DDBJ whole genome shotgun (WGS) entry which is preliminary data.</text>
</comment>
<keyword evidence="1" id="KW-1133">Transmembrane helix</keyword>
<dbReference type="AlphaFoldDB" id="A0A4R0G8V6"/>
<feature type="transmembrane region" description="Helical" evidence="1">
    <location>
        <begin position="77"/>
        <end position="98"/>
    </location>
</feature>
<name>A0A4R0G8V6_9ACTN</name>
<evidence type="ECO:0000313" key="3">
    <source>
        <dbReference type="Proteomes" id="UP000292274"/>
    </source>
</evidence>
<proteinExistence type="predicted"/>
<dbReference type="OrthoDB" id="3397699at2"/>
<accession>A0A4R0G8V6</accession>
<evidence type="ECO:0000256" key="1">
    <source>
        <dbReference type="SAM" id="Phobius"/>
    </source>
</evidence>
<feature type="transmembrane region" description="Helical" evidence="1">
    <location>
        <begin position="42"/>
        <end position="65"/>
    </location>
</feature>
<organism evidence="2 3">
    <name type="scientific">Micromonospora zingiberis</name>
    <dbReference type="NCBI Taxonomy" id="2053011"/>
    <lineage>
        <taxon>Bacteria</taxon>
        <taxon>Bacillati</taxon>
        <taxon>Actinomycetota</taxon>
        <taxon>Actinomycetes</taxon>
        <taxon>Micromonosporales</taxon>
        <taxon>Micromonosporaceae</taxon>
        <taxon>Micromonospora</taxon>
    </lineage>
</organism>
<keyword evidence="1" id="KW-0812">Transmembrane</keyword>
<protein>
    <submittedName>
        <fullName evidence="2">Uncharacterized protein</fullName>
    </submittedName>
</protein>
<keyword evidence="1" id="KW-0472">Membrane</keyword>
<evidence type="ECO:0000313" key="2">
    <source>
        <dbReference type="EMBL" id="TCB93380.1"/>
    </source>
</evidence>